<evidence type="ECO:0000256" key="8">
    <source>
        <dbReference type="ARBA" id="ARBA00022840"/>
    </source>
</evidence>
<reference evidence="15" key="1">
    <citation type="submission" date="2014-08" db="EMBL/GenBank/DDBJ databases">
        <authorList>
            <person name="Murali S."/>
            <person name="Richards S."/>
            <person name="Bandaranaike D."/>
            <person name="Bellair M."/>
            <person name="Blankenburg K."/>
            <person name="Chao H."/>
            <person name="Dinh H."/>
            <person name="Doddapaneni H."/>
            <person name="Dugan-Rocha S."/>
            <person name="Elkadiri S."/>
            <person name="Gnanaolivu R."/>
            <person name="Hughes D."/>
            <person name="Lee S."/>
            <person name="Li M."/>
            <person name="Ming W."/>
            <person name="Munidasa M."/>
            <person name="Muniz J."/>
            <person name="Nguyen L."/>
            <person name="Osuji N."/>
            <person name="Pu L.-L."/>
            <person name="Puazo M."/>
            <person name="Skinner E."/>
            <person name="Qu C."/>
            <person name="Quiroz J."/>
            <person name="Raj R."/>
            <person name="Weissenberger G."/>
            <person name="Xin Y."/>
            <person name="Zou X."/>
            <person name="Han Y."/>
            <person name="Worley K."/>
            <person name="Muzny D."/>
            <person name="Gibbs R."/>
        </authorList>
    </citation>
    <scope>NUCLEOTIDE SEQUENCE</scope>
    <source>
        <strain evidence="15">HAZT.00-mixed</strain>
        <tissue evidence="15">Whole organism</tissue>
    </source>
</reference>
<dbReference type="PROSITE" id="PS00108">
    <property type="entry name" value="PROTEIN_KINASE_ST"/>
    <property type="match status" value="1"/>
</dbReference>
<evidence type="ECO:0000256" key="5">
    <source>
        <dbReference type="ARBA" id="ARBA00022679"/>
    </source>
</evidence>
<organism evidence="15">
    <name type="scientific">Hyalella azteca</name>
    <name type="common">Amphipod</name>
    <dbReference type="NCBI Taxonomy" id="294128"/>
    <lineage>
        <taxon>Eukaryota</taxon>
        <taxon>Metazoa</taxon>
        <taxon>Ecdysozoa</taxon>
        <taxon>Arthropoda</taxon>
        <taxon>Crustacea</taxon>
        <taxon>Multicrustacea</taxon>
        <taxon>Malacostraca</taxon>
        <taxon>Eumalacostraca</taxon>
        <taxon>Peracarida</taxon>
        <taxon>Amphipoda</taxon>
        <taxon>Senticaudata</taxon>
        <taxon>Talitrida</taxon>
        <taxon>Talitroidea</taxon>
        <taxon>Hyalellidae</taxon>
        <taxon>Hyalella</taxon>
    </lineage>
</organism>
<evidence type="ECO:0000256" key="3">
    <source>
        <dbReference type="ARBA" id="ARBA00022148"/>
    </source>
</evidence>
<evidence type="ECO:0000259" key="14">
    <source>
        <dbReference type="PROSITE" id="PS51285"/>
    </source>
</evidence>
<evidence type="ECO:0000256" key="9">
    <source>
        <dbReference type="ARBA" id="ARBA00033099"/>
    </source>
</evidence>
<dbReference type="InterPro" id="IPR000719">
    <property type="entry name" value="Prot_kinase_dom"/>
</dbReference>
<dbReference type="Gene3D" id="3.30.200.20">
    <property type="entry name" value="Phosphorylase Kinase, domain 1"/>
    <property type="match status" value="1"/>
</dbReference>
<evidence type="ECO:0000259" key="13">
    <source>
        <dbReference type="PROSITE" id="PS50011"/>
    </source>
</evidence>
<feature type="compositionally biased region" description="Polar residues" evidence="12">
    <location>
        <begin position="425"/>
        <end position="442"/>
    </location>
</feature>
<evidence type="ECO:0000256" key="10">
    <source>
        <dbReference type="ARBA" id="ARBA00047899"/>
    </source>
</evidence>
<dbReference type="SMART" id="SM00220">
    <property type="entry name" value="S_TKc"/>
    <property type="match status" value="1"/>
</dbReference>
<evidence type="ECO:0000256" key="2">
    <source>
        <dbReference type="ARBA" id="ARBA00012513"/>
    </source>
</evidence>
<feature type="compositionally biased region" description="Basic residues" evidence="12">
    <location>
        <begin position="581"/>
        <end position="590"/>
    </location>
</feature>
<gene>
    <name evidence="15" type="ORF">HAZT_HAZT008338</name>
</gene>
<dbReference type="Pfam" id="PF00069">
    <property type="entry name" value="Pkinase"/>
    <property type="match status" value="2"/>
</dbReference>
<comment type="caution">
    <text evidence="15">The sequence shown here is derived from an EMBL/GenBank/DDBJ whole genome shotgun (WGS) entry which is preliminary data.</text>
</comment>
<dbReference type="GO" id="GO:0035556">
    <property type="term" value="P:intracellular signal transduction"/>
    <property type="evidence" value="ECO:0007669"/>
    <property type="project" value="TreeGrafter"/>
</dbReference>
<keyword evidence="4" id="KW-0723">Serine/threonine-protein kinase</keyword>
<evidence type="ECO:0000256" key="12">
    <source>
        <dbReference type="SAM" id="MobiDB-lite"/>
    </source>
</evidence>
<dbReference type="EC" id="2.7.11.1" evidence="2"/>
<dbReference type="InterPro" id="IPR000961">
    <property type="entry name" value="AGC-kinase_C"/>
</dbReference>
<feature type="region of interest" description="Disordered" evidence="12">
    <location>
        <begin position="567"/>
        <end position="603"/>
    </location>
</feature>
<dbReference type="SUPFAM" id="SSF56112">
    <property type="entry name" value="Protein kinase-like (PK-like)"/>
    <property type="match status" value="1"/>
</dbReference>
<keyword evidence="8" id="KW-0067">ATP-binding</keyword>
<dbReference type="PROSITE" id="PS50011">
    <property type="entry name" value="PROTEIN_KINASE_DOM"/>
    <property type="match status" value="1"/>
</dbReference>
<proteinExistence type="inferred from homology"/>
<evidence type="ECO:0000256" key="11">
    <source>
        <dbReference type="ARBA" id="ARBA00048679"/>
    </source>
</evidence>
<dbReference type="EMBL" id="JQDR03016640">
    <property type="protein sequence ID" value="KAA0184973.1"/>
    <property type="molecule type" value="Genomic_DNA"/>
</dbReference>
<comment type="similarity">
    <text evidence="1">Belongs to the protein kinase superfamily. AGC Ser/Thr protein kinase family.</text>
</comment>
<evidence type="ECO:0000256" key="7">
    <source>
        <dbReference type="ARBA" id="ARBA00022777"/>
    </source>
</evidence>
<keyword evidence="7" id="KW-0418">Kinase</keyword>
<keyword evidence="5" id="KW-0808">Transferase</keyword>
<evidence type="ECO:0000256" key="1">
    <source>
        <dbReference type="ARBA" id="ARBA00009903"/>
    </source>
</evidence>
<name>A0A6A0GR06_HYAAZ</name>
<dbReference type="InterPro" id="IPR011009">
    <property type="entry name" value="Kinase-like_dom_sf"/>
</dbReference>
<dbReference type="Proteomes" id="UP000711488">
    <property type="component" value="Unassembled WGS sequence"/>
</dbReference>
<reference evidence="15" key="2">
    <citation type="journal article" date="2018" name="Environ. Sci. Technol.">
        <title>The Toxicogenome of Hyalella azteca: A Model for Sediment Ecotoxicology and Evolutionary Toxicology.</title>
        <authorList>
            <person name="Poynton H.C."/>
            <person name="Hasenbein S."/>
            <person name="Benoit J.B."/>
            <person name="Sepulveda M.S."/>
            <person name="Poelchau M.F."/>
            <person name="Hughes D.S.T."/>
            <person name="Murali S.C."/>
            <person name="Chen S."/>
            <person name="Glastad K.M."/>
            <person name="Goodisman M.A.D."/>
            <person name="Werren J.H."/>
            <person name="Vineis J.H."/>
            <person name="Bowen J.L."/>
            <person name="Friedrich M."/>
            <person name="Jones J."/>
            <person name="Robertson H.M."/>
            <person name="Feyereisen R."/>
            <person name="Mechler-Hickson A."/>
            <person name="Mathers N."/>
            <person name="Lee C.E."/>
            <person name="Colbourne J.K."/>
            <person name="Biales A."/>
            <person name="Johnston J.S."/>
            <person name="Wellborn G.A."/>
            <person name="Rosendale A.J."/>
            <person name="Cridge A.G."/>
            <person name="Munoz-Torres M.C."/>
            <person name="Bain P.A."/>
            <person name="Manny A.R."/>
            <person name="Major K.M."/>
            <person name="Lambert F.N."/>
            <person name="Vulpe C.D."/>
            <person name="Tuck P."/>
            <person name="Blalock B.J."/>
            <person name="Lin Y.Y."/>
            <person name="Smith M.E."/>
            <person name="Ochoa-Acuna H."/>
            <person name="Chen M.M."/>
            <person name="Childers C.P."/>
            <person name="Qu J."/>
            <person name="Dugan S."/>
            <person name="Lee S.L."/>
            <person name="Chao H."/>
            <person name="Dinh H."/>
            <person name="Han Y."/>
            <person name="Doddapaneni H."/>
            <person name="Worley K.C."/>
            <person name="Muzny D.M."/>
            <person name="Gibbs R.A."/>
            <person name="Richards S."/>
        </authorList>
    </citation>
    <scope>NUCLEOTIDE SEQUENCE</scope>
    <source>
        <strain evidence="15">HAZT.00-mixed</strain>
        <tissue evidence="15">Whole organism</tissue>
    </source>
</reference>
<dbReference type="PROSITE" id="PS51285">
    <property type="entry name" value="AGC_KINASE_CTER"/>
    <property type="match status" value="1"/>
</dbReference>
<dbReference type="AlphaFoldDB" id="A0A6A0GR06"/>
<feature type="domain" description="Protein kinase" evidence="13">
    <location>
        <begin position="1"/>
        <end position="703"/>
    </location>
</feature>
<comment type="catalytic activity">
    <reaction evidence="11">
        <text>L-seryl-[protein] + ATP = O-phospho-L-seryl-[protein] + ADP + H(+)</text>
        <dbReference type="Rhea" id="RHEA:17989"/>
        <dbReference type="Rhea" id="RHEA-COMP:9863"/>
        <dbReference type="Rhea" id="RHEA-COMP:11604"/>
        <dbReference type="ChEBI" id="CHEBI:15378"/>
        <dbReference type="ChEBI" id="CHEBI:29999"/>
        <dbReference type="ChEBI" id="CHEBI:30616"/>
        <dbReference type="ChEBI" id="CHEBI:83421"/>
        <dbReference type="ChEBI" id="CHEBI:456216"/>
        <dbReference type="EC" id="2.7.11.1"/>
    </reaction>
</comment>
<dbReference type="GO" id="GO:0004674">
    <property type="term" value="F:protein serine/threonine kinase activity"/>
    <property type="evidence" value="ECO:0007669"/>
    <property type="project" value="UniProtKB-KW"/>
</dbReference>
<evidence type="ECO:0000313" key="15">
    <source>
        <dbReference type="EMBL" id="KAA0184973.1"/>
    </source>
</evidence>
<dbReference type="PANTHER" id="PTHR24356">
    <property type="entry name" value="SERINE/THREONINE-PROTEIN KINASE"/>
    <property type="match status" value="1"/>
</dbReference>
<feature type="region of interest" description="Disordered" evidence="12">
    <location>
        <begin position="425"/>
        <end position="449"/>
    </location>
</feature>
<reference evidence="15" key="3">
    <citation type="submission" date="2019-06" db="EMBL/GenBank/DDBJ databases">
        <authorList>
            <person name="Poynton C."/>
            <person name="Hasenbein S."/>
            <person name="Benoit J.B."/>
            <person name="Sepulveda M.S."/>
            <person name="Poelchau M.F."/>
            <person name="Murali S.C."/>
            <person name="Chen S."/>
            <person name="Glastad K.M."/>
            <person name="Werren J.H."/>
            <person name="Vineis J.H."/>
            <person name="Bowen J.L."/>
            <person name="Friedrich M."/>
            <person name="Jones J."/>
            <person name="Robertson H.M."/>
            <person name="Feyereisen R."/>
            <person name="Mechler-Hickson A."/>
            <person name="Mathers N."/>
            <person name="Lee C.E."/>
            <person name="Colbourne J.K."/>
            <person name="Biales A."/>
            <person name="Johnston J.S."/>
            <person name="Wellborn G.A."/>
            <person name="Rosendale A.J."/>
            <person name="Cridge A.G."/>
            <person name="Munoz-Torres M.C."/>
            <person name="Bain P.A."/>
            <person name="Manny A.R."/>
            <person name="Major K.M."/>
            <person name="Lambert F.N."/>
            <person name="Vulpe C.D."/>
            <person name="Tuck P."/>
            <person name="Blalock B.J."/>
            <person name="Lin Y.-Y."/>
            <person name="Smith M.E."/>
            <person name="Ochoa-Acuna H."/>
            <person name="Chen M.-J.M."/>
            <person name="Childers C.P."/>
            <person name="Qu J."/>
            <person name="Dugan S."/>
            <person name="Lee S.L."/>
            <person name="Chao H."/>
            <person name="Dinh H."/>
            <person name="Han Y."/>
            <person name="Doddapaneni H."/>
            <person name="Worley K.C."/>
            <person name="Muzny D.M."/>
            <person name="Gibbs R.A."/>
            <person name="Richards S."/>
        </authorList>
    </citation>
    <scope>NUCLEOTIDE SEQUENCE</scope>
    <source>
        <strain evidence="15">HAZT.00-mixed</strain>
        <tissue evidence="15">Whole organism</tissue>
    </source>
</reference>
<dbReference type="PANTHER" id="PTHR24356:SF1">
    <property type="entry name" value="SERINE_THREONINE-PROTEIN KINASE GREATWALL"/>
    <property type="match status" value="1"/>
</dbReference>
<accession>A0A6A0GR06</accession>
<dbReference type="GO" id="GO:0005524">
    <property type="term" value="F:ATP binding"/>
    <property type="evidence" value="ECO:0007669"/>
    <property type="project" value="UniProtKB-KW"/>
</dbReference>
<dbReference type="InterPro" id="IPR050236">
    <property type="entry name" value="Ser_Thr_kinase_AGC"/>
</dbReference>
<keyword evidence="6" id="KW-0547">Nucleotide-binding</keyword>
<sequence length="759" mass="81721">MPVVGDFKVLKPISRGAFGHGIVHRDVKPDNLLLDNKGHLKLTDFGLSKIILASEEQLEKLTNFTPNPASRGANAARYARTPGQILSLTSHLSFNSTVTSPALTTPGSERHTTVLAARQAGSADATSADNLTATPLTAIHDKDKTLVKRHVFSAVSESVDAISSRETPTSFEGSVLRASQSLAMTQRRAALDLGESPVTAAAQETRPQHQGSLLNASCHTAASNVRDLICGDASSTLCDTLMESEVSCVATEDAQNKFLQKLRDGGLKTSSPIPSQTLAESSTPLSCSVASHKTGDSGIVVSAIEGNHNFNSNLFKDISTIEKREESNGRAEERTHSLDDGSGALKCSASLESCDATSPVARPLRFGRVRSWSKLLSQEEDEPKIKHCFSEPKTTKPTAAFRLREAELYPSLAITSNSAGAAFASNPNVPSSGTGGSTQAAASENVEDVPVGQRFNTGSIVDGECTTAVPATASDDEVFFADTEAANVTRVSRKSIAALADKEVVRWYSESDLPLDVTCVNSSHVHVSGTTCDVTAVNTSTAATSVISQPFHSFHTPARNVSCTDLHRTPPCLAGGPTPRRPPKSVRRGRAPQDIPPGEIKPEDRILGTPDYLAPEILLRLAHGPKVDWWAVGVCLFEFLTGLPPFNDENPKLIFHNILNRDIMWPSDHESLSPEAMHAIDRLLAYEPQQRATLEDLKKMSLFSHISWHNLHEQPAPFVPQVENALDTFYFSGKCATVNEYFSTRNAAQDLDVAAMEEF</sequence>
<comment type="catalytic activity">
    <reaction evidence="10">
        <text>L-threonyl-[protein] + ATP = O-phospho-L-threonyl-[protein] + ADP + H(+)</text>
        <dbReference type="Rhea" id="RHEA:46608"/>
        <dbReference type="Rhea" id="RHEA-COMP:11060"/>
        <dbReference type="Rhea" id="RHEA-COMP:11605"/>
        <dbReference type="ChEBI" id="CHEBI:15378"/>
        <dbReference type="ChEBI" id="CHEBI:30013"/>
        <dbReference type="ChEBI" id="CHEBI:30616"/>
        <dbReference type="ChEBI" id="CHEBI:61977"/>
        <dbReference type="ChEBI" id="CHEBI:456216"/>
        <dbReference type="EC" id="2.7.11.1"/>
    </reaction>
</comment>
<evidence type="ECO:0000256" key="4">
    <source>
        <dbReference type="ARBA" id="ARBA00022527"/>
    </source>
</evidence>
<protein>
    <recommendedName>
        <fullName evidence="3">Serine/threonine-protein kinase greatwall</fullName>
        <ecNumber evidence="2">2.7.11.1</ecNumber>
    </recommendedName>
    <alternativeName>
        <fullName evidence="9">Microtubule-associated serine/threonine-protein kinase-like</fullName>
    </alternativeName>
</protein>
<dbReference type="Gene3D" id="1.10.510.10">
    <property type="entry name" value="Transferase(Phosphotransferase) domain 1"/>
    <property type="match status" value="2"/>
</dbReference>
<feature type="domain" description="AGC-kinase C-terminal" evidence="14">
    <location>
        <begin position="704"/>
        <end position="759"/>
    </location>
</feature>
<dbReference type="GO" id="GO:0005634">
    <property type="term" value="C:nucleus"/>
    <property type="evidence" value="ECO:0007669"/>
    <property type="project" value="TreeGrafter"/>
</dbReference>
<evidence type="ECO:0000256" key="6">
    <source>
        <dbReference type="ARBA" id="ARBA00022741"/>
    </source>
</evidence>
<dbReference type="InterPro" id="IPR008271">
    <property type="entry name" value="Ser/Thr_kinase_AS"/>
</dbReference>